<name>A0AA89BYK6_PINIB</name>
<sequence length="241" mass="27590">MEETVDKYSSQSVVEIRLDPNKCSYDTTASTIRLRDRLQSLMGSDVIRLNDRKYTQQLRRKLDEEYEAKMRKKEETLAKAEKERVRKLMLEGIIPMNSKDDDPLMPNHRPRRKHRSRQKRSESPIRTQVEVEPQTPKRSPTPRSTPTVRSNANQQSQQNDGENEEADRASSQKSHVKTDADSRNDRLSDNDSLNSGGSSSSSRKRISRSSTKENPLVQTLRQEETVAGLYNIAARLVAPPV</sequence>
<feature type="region of interest" description="Disordered" evidence="2">
    <location>
        <begin position="91"/>
        <end position="219"/>
    </location>
</feature>
<keyword evidence="4" id="KW-1185">Reference proteome</keyword>
<keyword evidence="1" id="KW-0175">Coiled coil</keyword>
<evidence type="ECO:0000256" key="1">
    <source>
        <dbReference type="SAM" id="Coils"/>
    </source>
</evidence>
<feature type="compositionally biased region" description="Low complexity" evidence="2">
    <location>
        <begin position="141"/>
        <end position="150"/>
    </location>
</feature>
<feature type="compositionally biased region" description="Low complexity" evidence="2">
    <location>
        <begin position="190"/>
        <end position="201"/>
    </location>
</feature>
<gene>
    <name evidence="3" type="ORF">FSP39_006026</name>
</gene>
<feature type="coiled-coil region" evidence="1">
    <location>
        <begin position="55"/>
        <end position="83"/>
    </location>
</feature>
<proteinExistence type="predicted"/>
<comment type="caution">
    <text evidence="3">The sequence shown here is derived from an EMBL/GenBank/DDBJ whole genome shotgun (WGS) entry which is preliminary data.</text>
</comment>
<organism evidence="3 4">
    <name type="scientific">Pinctada imbricata</name>
    <name type="common">Atlantic pearl-oyster</name>
    <name type="synonym">Pinctada martensii</name>
    <dbReference type="NCBI Taxonomy" id="66713"/>
    <lineage>
        <taxon>Eukaryota</taxon>
        <taxon>Metazoa</taxon>
        <taxon>Spiralia</taxon>
        <taxon>Lophotrochozoa</taxon>
        <taxon>Mollusca</taxon>
        <taxon>Bivalvia</taxon>
        <taxon>Autobranchia</taxon>
        <taxon>Pteriomorphia</taxon>
        <taxon>Pterioida</taxon>
        <taxon>Pterioidea</taxon>
        <taxon>Pteriidae</taxon>
        <taxon>Pinctada</taxon>
    </lineage>
</organism>
<evidence type="ECO:0000313" key="4">
    <source>
        <dbReference type="Proteomes" id="UP001186944"/>
    </source>
</evidence>
<evidence type="ECO:0000256" key="2">
    <source>
        <dbReference type="SAM" id="MobiDB-lite"/>
    </source>
</evidence>
<dbReference type="EMBL" id="VSWD01000011">
    <property type="protein sequence ID" value="KAK3087449.1"/>
    <property type="molecule type" value="Genomic_DNA"/>
</dbReference>
<reference evidence="3" key="1">
    <citation type="submission" date="2019-08" db="EMBL/GenBank/DDBJ databases">
        <title>The improved chromosome-level genome for the pearl oyster Pinctada fucata martensii using PacBio sequencing and Hi-C.</title>
        <authorList>
            <person name="Zheng Z."/>
        </authorList>
    </citation>
    <scope>NUCLEOTIDE SEQUENCE</scope>
    <source>
        <strain evidence="3">ZZ-2019</strain>
        <tissue evidence="3">Adductor muscle</tissue>
    </source>
</reference>
<dbReference type="Proteomes" id="UP001186944">
    <property type="component" value="Unassembled WGS sequence"/>
</dbReference>
<feature type="compositionally biased region" description="Polar residues" evidence="2">
    <location>
        <begin position="151"/>
        <end position="160"/>
    </location>
</feature>
<dbReference type="AlphaFoldDB" id="A0AA89BYK6"/>
<accession>A0AA89BYK6</accession>
<protein>
    <submittedName>
        <fullName evidence="3">Uncharacterized protein</fullName>
    </submittedName>
</protein>
<feature type="compositionally biased region" description="Basic residues" evidence="2">
    <location>
        <begin position="108"/>
        <end position="118"/>
    </location>
</feature>
<evidence type="ECO:0000313" key="3">
    <source>
        <dbReference type="EMBL" id="KAK3087449.1"/>
    </source>
</evidence>
<feature type="compositionally biased region" description="Basic and acidic residues" evidence="2">
    <location>
        <begin position="166"/>
        <end position="189"/>
    </location>
</feature>